<dbReference type="Pfam" id="PF00583">
    <property type="entry name" value="Acetyltransf_1"/>
    <property type="match status" value="1"/>
</dbReference>
<evidence type="ECO:0000313" key="3">
    <source>
        <dbReference type="Proteomes" id="UP000292781"/>
    </source>
</evidence>
<dbReference type="GO" id="GO:0016747">
    <property type="term" value="F:acyltransferase activity, transferring groups other than amino-acyl groups"/>
    <property type="evidence" value="ECO:0007669"/>
    <property type="project" value="InterPro"/>
</dbReference>
<keyword evidence="2" id="KW-0808">Transferase</keyword>
<comment type="caution">
    <text evidence="2">The sequence shown here is derived from an EMBL/GenBank/DDBJ whole genome shotgun (WGS) entry which is preliminary data.</text>
</comment>
<dbReference type="RefSeq" id="WP_131306426.1">
    <property type="nucleotide sequence ID" value="NZ_SJFN01000004.1"/>
</dbReference>
<accession>A0A4V2KU90</accession>
<dbReference type="InterPro" id="IPR000182">
    <property type="entry name" value="GNAT_dom"/>
</dbReference>
<dbReference type="OrthoDB" id="8894819at2"/>
<dbReference type="Gene3D" id="3.40.630.30">
    <property type="match status" value="1"/>
</dbReference>
<name>A0A4V2KU90_9HYPH</name>
<organism evidence="2 3">
    <name type="scientific">Siculibacillus lacustris</name>
    <dbReference type="NCBI Taxonomy" id="1549641"/>
    <lineage>
        <taxon>Bacteria</taxon>
        <taxon>Pseudomonadati</taxon>
        <taxon>Pseudomonadota</taxon>
        <taxon>Alphaproteobacteria</taxon>
        <taxon>Hyphomicrobiales</taxon>
        <taxon>Ancalomicrobiaceae</taxon>
        <taxon>Siculibacillus</taxon>
    </lineage>
</organism>
<protein>
    <submittedName>
        <fullName evidence="2">GNAT family N-acetyltransferase</fullName>
    </submittedName>
</protein>
<reference evidence="2 3" key="1">
    <citation type="submission" date="2019-02" db="EMBL/GenBank/DDBJ databases">
        <title>Siculibacillus lacustris gen. nov., sp. nov., a new rosette-forming bacterium isolated from a freshwater crater lake (Lake St. Ana, Romania).</title>
        <authorList>
            <person name="Felfoldi T."/>
            <person name="Marton Z."/>
            <person name="Szabo A."/>
            <person name="Mentes A."/>
            <person name="Boka K."/>
            <person name="Marialigeti K."/>
            <person name="Mathe I."/>
            <person name="Koncz M."/>
            <person name="Schumann P."/>
            <person name="Toth E."/>
        </authorList>
    </citation>
    <scope>NUCLEOTIDE SEQUENCE [LARGE SCALE GENOMIC DNA]</scope>
    <source>
        <strain evidence="2 3">SA-279</strain>
    </source>
</reference>
<dbReference type="AlphaFoldDB" id="A0A4V2KU90"/>
<dbReference type="InterPro" id="IPR016181">
    <property type="entry name" value="Acyl_CoA_acyltransferase"/>
</dbReference>
<evidence type="ECO:0000259" key="1">
    <source>
        <dbReference type="PROSITE" id="PS51186"/>
    </source>
</evidence>
<dbReference type="EMBL" id="SJFN01000004">
    <property type="protein sequence ID" value="TBW40345.1"/>
    <property type="molecule type" value="Genomic_DNA"/>
</dbReference>
<proteinExistence type="predicted"/>
<keyword evidence="3" id="KW-1185">Reference proteome</keyword>
<feature type="domain" description="N-acetyltransferase" evidence="1">
    <location>
        <begin position="13"/>
        <end position="189"/>
    </location>
</feature>
<gene>
    <name evidence="2" type="ORF">EYW49_03950</name>
</gene>
<evidence type="ECO:0000313" key="2">
    <source>
        <dbReference type="EMBL" id="TBW40345.1"/>
    </source>
</evidence>
<dbReference type="PROSITE" id="PS51186">
    <property type="entry name" value="GNAT"/>
    <property type="match status" value="1"/>
</dbReference>
<sequence>MGGSDGGRATAPLRFAELTPATWPAFEALFRAPGGPSFCWCMVWRASPKELGGADGATRREAMAARVAAGETVGILGFDGEEPVVWCSIAPRESLPRLAAARSADRGVWTIACLHVRRSHRGRGLTAAANAAAVDFARERGAAHVEAHPVEWDARSHRFLGFVSTFERAGFTRIERAGTRRSVYRLVLEGDGAGAE</sequence>
<dbReference type="Proteomes" id="UP000292781">
    <property type="component" value="Unassembled WGS sequence"/>
</dbReference>
<dbReference type="SUPFAM" id="SSF55729">
    <property type="entry name" value="Acyl-CoA N-acyltransferases (Nat)"/>
    <property type="match status" value="1"/>
</dbReference>